<proteinExistence type="predicted"/>
<evidence type="ECO:0000313" key="3">
    <source>
        <dbReference type="Proteomes" id="UP000291343"/>
    </source>
</evidence>
<evidence type="ECO:0000313" key="1">
    <source>
        <dbReference type="EMBL" id="RZF41111.1"/>
    </source>
</evidence>
<dbReference type="Proteomes" id="UP000291343">
    <property type="component" value="Unassembled WGS sequence"/>
</dbReference>
<reference evidence="2 3" key="1">
    <citation type="journal article" date="2017" name="Gigascience">
        <title>Genome sequence of the small brown planthopper, Laodelphax striatellus.</title>
        <authorList>
            <person name="Zhu J."/>
            <person name="Jiang F."/>
            <person name="Wang X."/>
            <person name="Yang P."/>
            <person name="Bao Y."/>
            <person name="Zhao W."/>
            <person name="Wang W."/>
            <person name="Lu H."/>
            <person name="Wang Q."/>
            <person name="Cui N."/>
            <person name="Li J."/>
            <person name="Chen X."/>
            <person name="Luo L."/>
            <person name="Yu J."/>
            <person name="Kang L."/>
            <person name="Cui F."/>
        </authorList>
    </citation>
    <scope>NUCLEOTIDE SEQUENCE [LARGE SCALE GENOMIC DNA]</scope>
    <source>
        <strain evidence="2">Lst14</strain>
        <tissue evidence="2">Whole body</tissue>
    </source>
</reference>
<keyword evidence="3" id="KW-1185">Reference proteome</keyword>
<dbReference type="EMBL" id="QKKF02005081">
    <property type="protein sequence ID" value="RZF47006.1"/>
    <property type="molecule type" value="Genomic_DNA"/>
</dbReference>
<name>A0A482XM58_LAOST</name>
<evidence type="ECO:0000313" key="2">
    <source>
        <dbReference type="EMBL" id="RZF47006.1"/>
    </source>
</evidence>
<organism evidence="2 3">
    <name type="scientific">Laodelphax striatellus</name>
    <name type="common">Small brown planthopper</name>
    <name type="synonym">Delphax striatella</name>
    <dbReference type="NCBI Taxonomy" id="195883"/>
    <lineage>
        <taxon>Eukaryota</taxon>
        <taxon>Metazoa</taxon>
        <taxon>Ecdysozoa</taxon>
        <taxon>Arthropoda</taxon>
        <taxon>Hexapoda</taxon>
        <taxon>Insecta</taxon>
        <taxon>Pterygota</taxon>
        <taxon>Neoptera</taxon>
        <taxon>Paraneoptera</taxon>
        <taxon>Hemiptera</taxon>
        <taxon>Auchenorrhyncha</taxon>
        <taxon>Fulgoroidea</taxon>
        <taxon>Delphacidae</taxon>
        <taxon>Criomorphinae</taxon>
        <taxon>Laodelphax</taxon>
    </lineage>
</organism>
<dbReference type="EMBL" id="QKKF02017260">
    <property type="protein sequence ID" value="RZF41111.1"/>
    <property type="molecule type" value="Genomic_DNA"/>
</dbReference>
<dbReference type="InParanoid" id="A0A482XM58"/>
<dbReference type="AlphaFoldDB" id="A0A482XM58"/>
<sequence>MVDSGQSSGAAKQIRKARRWYFLPSAIVPKGTKLLYCSRAAHMSCMSSGGQSVPRCLSCIPTSRNTIDSIQIAKHT</sequence>
<comment type="caution">
    <text evidence="2">The sequence shown here is derived from an EMBL/GenBank/DDBJ whole genome shotgun (WGS) entry which is preliminary data.</text>
</comment>
<protein>
    <submittedName>
        <fullName evidence="2">Uncharacterized protein</fullName>
    </submittedName>
</protein>
<gene>
    <name evidence="1" type="ORF">LSTR_LSTR002743</name>
    <name evidence="2" type="ORF">LSTR_LSTR016302</name>
</gene>
<reference evidence="2" key="2">
    <citation type="submission" date="2019-02" db="EMBL/GenBank/DDBJ databases">
        <authorList>
            <person name="Zhu J."/>
            <person name="Jiang F."/>
            <person name="Wang X."/>
            <person name="Yang P."/>
            <person name="Bao Y."/>
            <person name="Zhao W."/>
            <person name="Wang W."/>
            <person name="Lu H."/>
            <person name="Wang Q."/>
            <person name="Cui N."/>
            <person name="Li J."/>
            <person name="Chen X."/>
            <person name="Luo L."/>
            <person name="Yu J."/>
            <person name="Kang L."/>
            <person name="Cui F."/>
        </authorList>
    </citation>
    <scope>NUCLEOTIDE SEQUENCE</scope>
    <source>
        <strain evidence="2">Lst14</strain>
        <tissue evidence="2">Whole body</tissue>
    </source>
</reference>
<accession>A0A482XM58</accession>